<keyword evidence="5" id="KW-1185">Reference proteome</keyword>
<feature type="domain" description="Sugar fermentation stimulation protein C-terminal" evidence="2">
    <location>
        <begin position="83"/>
        <end position="219"/>
    </location>
</feature>
<dbReference type="AlphaFoldDB" id="A0A2N5Y668"/>
<dbReference type="Proteomes" id="UP000234845">
    <property type="component" value="Unassembled WGS sequence"/>
</dbReference>
<evidence type="ECO:0000256" key="1">
    <source>
        <dbReference type="HAMAP-Rule" id="MF_00095"/>
    </source>
</evidence>
<reference evidence="5" key="1">
    <citation type="submission" date="2017-11" db="EMBL/GenBank/DDBJ databases">
        <title>The draft genome sequence of Chromatocurvus sp. F02.</title>
        <authorList>
            <person name="Du Z.-J."/>
            <person name="Chang Y.-Q."/>
        </authorList>
    </citation>
    <scope>NUCLEOTIDE SEQUENCE [LARGE SCALE GENOMIC DNA]</scope>
    <source>
        <strain evidence="5">F02</strain>
    </source>
</reference>
<protein>
    <recommendedName>
        <fullName evidence="1">Sugar fermentation stimulation protein homolog</fullName>
    </recommendedName>
</protein>
<dbReference type="Pfam" id="PF17746">
    <property type="entry name" value="SfsA_N"/>
    <property type="match status" value="1"/>
</dbReference>
<evidence type="ECO:0000313" key="4">
    <source>
        <dbReference type="EMBL" id="PLW83887.1"/>
    </source>
</evidence>
<comment type="caution">
    <text evidence="4">The sequence shown here is derived from an EMBL/GenBank/DDBJ whole genome shotgun (WGS) entry which is preliminary data.</text>
</comment>
<dbReference type="RefSeq" id="WP_101519524.1">
    <property type="nucleotide sequence ID" value="NZ_PKLZ01000001.1"/>
</dbReference>
<accession>A0A2N5Y668</accession>
<evidence type="ECO:0000259" key="3">
    <source>
        <dbReference type="Pfam" id="PF17746"/>
    </source>
</evidence>
<dbReference type="InterPro" id="IPR040452">
    <property type="entry name" value="SfsA_C"/>
</dbReference>
<dbReference type="CDD" id="cd22359">
    <property type="entry name" value="SfsA-like_bacterial"/>
    <property type="match status" value="1"/>
</dbReference>
<dbReference type="InterPro" id="IPR005224">
    <property type="entry name" value="SfsA"/>
</dbReference>
<dbReference type="HAMAP" id="MF_00095">
    <property type="entry name" value="SfsA"/>
    <property type="match status" value="1"/>
</dbReference>
<sequence>MEFGALLEGRLVRRYKRFLADVALASGEVITVHCPNTGAMTGCAEEGARVWLSRSAVVTRKYPHTWELVETASGMACVHSVAANRVVREGFTSGRIPGFSAYPHIQGEVKYGTGSRADFLLSGTSGRVFVEVKSVTLHRDGGSGAFPDAVSARGTRHLRELQSVVSADTRALLLFCVLHTGIDRVSAAGDIDPAYRAALVEAMAAGVEVQAWRARVDPTGLILDCALPFTPDPIPAEQEGVC</sequence>
<gene>
    <name evidence="1" type="primary">sfsA</name>
    <name evidence="4" type="ORF">CWI75_00555</name>
</gene>
<organism evidence="4 5">
    <name type="scientific">Kineobactrum sediminis</name>
    <dbReference type="NCBI Taxonomy" id="1905677"/>
    <lineage>
        <taxon>Bacteria</taxon>
        <taxon>Pseudomonadati</taxon>
        <taxon>Pseudomonadota</taxon>
        <taxon>Gammaproteobacteria</taxon>
        <taxon>Cellvibrionales</taxon>
        <taxon>Halieaceae</taxon>
        <taxon>Kineobactrum</taxon>
    </lineage>
</organism>
<name>A0A2N5Y668_9GAMM</name>
<dbReference type="OrthoDB" id="9802365at2"/>
<dbReference type="InterPro" id="IPR041465">
    <property type="entry name" value="SfsA_N"/>
</dbReference>
<dbReference type="Gene3D" id="3.40.1350.60">
    <property type="match status" value="1"/>
</dbReference>
<feature type="domain" description="SfsA N-terminal OB" evidence="3">
    <location>
        <begin position="12"/>
        <end position="78"/>
    </location>
</feature>
<comment type="similarity">
    <text evidence="1">Belongs to the SfsA family.</text>
</comment>
<evidence type="ECO:0000259" key="2">
    <source>
        <dbReference type="Pfam" id="PF03749"/>
    </source>
</evidence>
<dbReference type="FunFam" id="2.40.50.580:FF:000001">
    <property type="entry name" value="Sugar fermentation stimulation protein A"/>
    <property type="match status" value="1"/>
</dbReference>
<evidence type="ECO:0000313" key="5">
    <source>
        <dbReference type="Proteomes" id="UP000234845"/>
    </source>
</evidence>
<dbReference type="PANTHER" id="PTHR30545:SF2">
    <property type="entry name" value="SUGAR FERMENTATION STIMULATION PROTEIN A"/>
    <property type="match status" value="1"/>
</dbReference>
<proteinExistence type="inferred from homology"/>
<dbReference type="GO" id="GO:0003677">
    <property type="term" value="F:DNA binding"/>
    <property type="evidence" value="ECO:0007669"/>
    <property type="project" value="InterPro"/>
</dbReference>
<dbReference type="Gene3D" id="2.40.50.580">
    <property type="match status" value="1"/>
</dbReference>
<dbReference type="Pfam" id="PF03749">
    <property type="entry name" value="SfsA"/>
    <property type="match status" value="1"/>
</dbReference>
<dbReference type="PANTHER" id="PTHR30545">
    <property type="entry name" value="SUGAR FERMENTATION STIMULATION PROTEIN A"/>
    <property type="match status" value="1"/>
</dbReference>
<dbReference type="EMBL" id="PKLZ01000001">
    <property type="protein sequence ID" value="PLW83887.1"/>
    <property type="molecule type" value="Genomic_DNA"/>
</dbReference>
<dbReference type="NCBIfam" id="TIGR00230">
    <property type="entry name" value="sfsA"/>
    <property type="match status" value="1"/>
</dbReference>